<comment type="interaction">
    <interactant intactId="EBI-26598248">
        <id>A7RXL3</id>
    </interactant>
    <interactant intactId="EBI-26599004">
        <id>A7RIQ6</id>
        <label>NEMVEDRAFT_v1g238589</label>
    </interactant>
    <organismsDiffer>false</organismsDiffer>
    <experiments>2</experiments>
</comment>
<dbReference type="Gene3D" id="1.20.5.170">
    <property type="match status" value="1"/>
</dbReference>
<feature type="compositionally biased region" description="Basic residues" evidence="2">
    <location>
        <begin position="240"/>
        <end position="249"/>
    </location>
</feature>
<dbReference type="PANTHER" id="PTHR23334">
    <property type="entry name" value="CCAAT/ENHANCER BINDING PROTEIN"/>
    <property type="match status" value="1"/>
</dbReference>
<dbReference type="InParanoid" id="A7RXL3"/>
<dbReference type="CDD" id="cd14813">
    <property type="entry name" value="bZIP_BmCbz-like"/>
    <property type="match status" value="1"/>
</dbReference>
<dbReference type="InterPro" id="IPR004827">
    <property type="entry name" value="bZIP"/>
</dbReference>
<dbReference type="Pfam" id="PF07716">
    <property type="entry name" value="bZIP_2"/>
    <property type="match status" value="1"/>
</dbReference>
<feature type="coiled-coil region" evidence="1">
    <location>
        <begin position="257"/>
        <end position="284"/>
    </location>
</feature>
<dbReference type="GO" id="GO:0006351">
    <property type="term" value="P:DNA-templated transcription"/>
    <property type="evidence" value="ECO:0007669"/>
    <property type="project" value="InterPro"/>
</dbReference>
<keyword evidence="1" id="KW-0175">Coiled coil</keyword>
<gene>
    <name evidence="4" type="ORF">NEMVEDRAFT_v1g241379</name>
</gene>
<feature type="domain" description="BZIP" evidence="3">
    <location>
        <begin position="225"/>
        <end position="285"/>
    </location>
</feature>
<comment type="interaction">
    <interactant intactId="EBI-26598248">
        <id>A7RXL3</id>
    </interactant>
    <interactant intactId="EBI-26598123">
        <id>A7SDE7</id>
        <label>NEMVEDRAFT_v1g114346</label>
    </interactant>
    <organismsDiffer>false</organismsDiffer>
    <experiments>2</experiments>
</comment>
<evidence type="ECO:0000313" key="5">
    <source>
        <dbReference type="Proteomes" id="UP000001593"/>
    </source>
</evidence>
<proteinExistence type="evidence at protein level"/>
<dbReference type="SUPFAM" id="SSF57959">
    <property type="entry name" value="Leucine zipper domain"/>
    <property type="match status" value="1"/>
</dbReference>
<dbReference type="PANTHER" id="PTHR23334:SF20">
    <property type="entry name" value="BASIC LEUCINE ZIPPER 24"/>
    <property type="match status" value="1"/>
</dbReference>
<keyword evidence="5" id="KW-1185">Reference proteome</keyword>
<evidence type="ECO:0000259" key="3">
    <source>
        <dbReference type="PROSITE" id="PS50217"/>
    </source>
</evidence>
<feature type="region of interest" description="Disordered" evidence="2">
    <location>
        <begin position="127"/>
        <end position="147"/>
    </location>
</feature>
<dbReference type="InterPro" id="IPR046347">
    <property type="entry name" value="bZIP_sf"/>
</dbReference>
<dbReference type="GO" id="GO:0000978">
    <property type="term" value="F:RNA polymerase II cis-regulatory region sequence-specific DNA binding"/>
    <property type="evidence" value="ECO:0000318"/>
    <property type="project" value="GO_Central"/>
</dbReference>
<dbReference type="GO" id="GO:0000981">
    <property type="term" value="F:DNA-binding transcription factor activity, RNA polymerase II-specific"/>
    <property type="evidence" value="ECO:0000318"/>
    <property type="project" value="GO_Central"/>
</dbReference>
<dbReference type="HOGENOM" id="CLU_960770_0_0_1"/>
<dbReference type="InterPro" id="IPR031106">
    <property type="entry name" value="C/EBP"/>
</dbReference>
<organism evidence="4 5">
    <name type="scientific">Nematostella vectensis</name>
    <name type="common">Starlet sea anemone</name>
    <dbReference type="NCBI Taxonomy" id="45351"/>
    <lineage>
        <taxon>Eukaryota</taxon>
        <taxon>Metazoa</taxon>
        <taxon>Cnidaria</taxon>
        <taxon>Anthozoa</taxon>
        <taxon>Hexacorallia</taxon>
        <taxon>Actiniaria</taxon>
        <taxon>Edwardsiidae</taxon>
        <taxon>Nematostella</taxon>
    </lineage>
</organism>
<sequence length="290" mass="32037">MLTADFSMTLSNFGRRSWVVPVPLGYALTSLARFLLSFRIDLRSSRSPSFVANFLESLRLRWALCLASPISLRETPSSATPIQPGGGFGDGLGCGLWNQVLQGGSFFDQVAELEKSLVENHNTGIEGQGVKFRRPQGTRSHENLPLSPIQNSEFSMWNQSDTFAGQHEGCSGDGTCPGSLLPVKSENLDDYWSMDKEEIIITGIPRQESGLDLLVPSPSSSSGDSDKSEEKRKRNNQASKKFRQARKGKQQALFAKESELERENYSLKVQVEQLIRELNQLKAALHGGSK</sequence>
<feature type="region of interest" description="Disordered" evidence="2">
    <location>
        <begin position="210"/>
        <end position="251"/>
    </location>
</feature>
<dbReference type="EMBL" id="DS469550">
    <property type="protein sequence ID" value="EDO43867.1"/>
    <property type="molecule type" value="Genomic_DNA"/>
</dbReference>
<evidence type="ECO:0000256" key="2">
    <source>
        <dbReference type="SAM" id="MobiDB-lite"/>
    </source>
</evidence>
<name>A7RXL3_NEMVE</name>
<feature type="compositionally biased region" description="Low complexity" evidence="2">
    <location>
        <begin position="210"/>
        <end position="223"/>
    </location>
</feature>
<dbReference type="STRING" id="45351.A7RXL3"/>
<comment type="interaction">
    <interactant intactId="EBI-26598248">
        <id>A7RXL3</id>
    </interactant>
    <interactant intactId="EBI-26598130">
        <id>A7S1X3</id>
        <label>NEMVEDRAFT_v1g242270</label>
    </interactant>
    <organismsDiffer>false</organismsDiffer>
    <experiments>2</experiments>
</comment>
<evidence type="ECO:0000256" key="1">
    <source>
        <dbReference type="SAM" id="Coils"/>
    </source>
</evidence>
<dbReference type="SMART" id="SM00338">
    <property type="entry name" value="BRLZ"/>
    <property type="match status" value="1"/>
</dbReference>
<accession>A7RXL3</accession>
<reference evidence="4 5" key="1">
    <citation type="journal article" date="2007" name="Science">
        <title>Sea anemone genome reveals ancestral eumetazoan gene repertoire and genomic organization.</title>
        <authorList>
            <person name="Putnam N.H."/>
            <person name="Srivastava M."/>
            <person name="Hellsten U."/>
            <person name="Dirks B."/>
            <person name="Chapman J."/>
            <person name="Salamov A."/>
            <person name="Terry A."/>
            <person name="Shapiro H."/>
            <person name="Lindquist E."/>
            <person name="Kapitonov V.V."/>
            <person name="Jurka J."/>
            <person name="Genikhovich G."/>
            <person name="Grigoriev I.V."/>
            <person name="Lucas S.M."/>
            <person name="Steele R.E."/>
            <person name="Finnerty J.R."/>
            <person name="Technau U."/>
            <person name="Martindale M.Q."/>
            <person name="Rokhsar D.S."/>
        </authorList>
    </citation>
    <scope>NUCLEOTIDE SEQUENCE [LARGE SCALE GENOMIC DNA]</scope>
    <source>
        <strain evidence="5">CH2 X CH6</strain>
    </source>
</reference>
<dbReference type="FunCoup" id="A7RXL3">
    <property type="interactions" value="99"/>
</dbReference>
<dbReference type="GO" id="GO:0006357">
    <property type="term" value="P:regulation of transcription by RNA polymerase II"/>
    <property type="evidence" value="ECO:0000318"/>
    <property type="project" value="GO_Central"/>
</dbReference>
<dbReference type="PROSITE" id="PS50217">
    <property type="entry name" value="BZIP"/>
    <property type="match status" value="1"/>
</dbReference>
<protein>
    <recommendedName>
        <fullName evidence="3">BZIP domain-containing protein</fullName>
    </recommendedName>
</protein>
<dbReference type="Proteomes" id="UP000001593">
    <property type="component" value="Unassembled WGS sequence"/>
</dbReference>
<dbReference type="IntAct" id="A7RXL3">
    <property type="interactions" value="11"/>
</dbReference>
<evidence type="ECO:0000313" key="4">
    <source>
        <dbReference type="EMBL" id="EDO43867.1"/>
    </source>
</evidence>
<dbReference type="AlphaFoldDB" id="A7RXL3"/>